<evidence type="ECO:0000259" key="11">
    <source>
        <dbReference type="PROSITE" id="PS50016"/>
    </source>
</evidence>
<evidence type="ECO:0000256" key="2">
    <source>
        <dbReference type="ARBA" id="ARBA00010210"/>
    </source>
</evidence>
<feature type="site" description="Histone H3K4me3 binding" evidence="7">
    <location>
        <position position="480"/>
    </location>
</feature>
<name>A0A4U0TSN4_9PEZI</name>
<dbReference type="Pfam" id="PF00628">
    <property type="entry name" value="PHD"/>
    <property type="match status" value="1"/>
</dbReference>
<feature type="region of interest" description="Disordered" evidence="10">
    <location>
        <begin position="401"/>
        <end position="427"/>
    </location>
</feature>
<dbReference type="AlphaFoldDB" id="A0A4U0TSN4"/>
<feature type="binding site" evidence="8">
    <location>
        <position position="500"/>
    </location>
    <ligand>
        <name>Zn(2+)</name>
        <dbReference type="ChEBI" id="CHEBI:29105"/>
        <label>2</label>
    </ligand>
</feature>
<dbReference type="GO" id="GO:0000785">
    <property type="term" value="C:chromatin"/>
    <property type="evidence" value="ECO:0007669"/>
    <property type="project" value="UniProtKB-ARBA"/>
</dbReference>
<dbReference type="PANTHER" id="PTHR10333">
    <property type="entry name" value="INHIBITOR OF GROWTH PROTEIN"/>
    <property type="match status" value="1"/>
</dbReference>
<dbReference type="InterPro" id="IPR028651">
    <property type="entry name" value="ING_fam"/>
</dbReference>
<dbReference type="CDD" id="cd15505">
    <property type="entry name" value="PHD_ING"/>
    <property type="match status" value="1"/>
</dbReference>
<dbReference type="EMBL" id="NAJL01000037">
    <property type="protein sequence ID" value="TKA25243.1"/>
    <property type="molecule type" value="Genomic_DNA"/>
</dbReference>
<feature type="binding site" evidence="8">
    <location>
        <position position="482"/>
    </location>
    <ligand>
        <name>Zn(2+)</name>
        <dbReference type="ChEBI" id="CHEBI:29105"/>
        <label>1</label>
    </ligand>
</feature>
<dbReference type="Gene3D" id="3.30.40.10">
    <property type="entry name" value="Zinc/RING finger domain, C3HC4 (zinc finger)"/>
    <property type="match status" value="1"/>
</dbReference>
<proteinExistence type="inferred from homology"/>
<reference evidence="12 13" key="1">
    <citation type="submission" date="2017-03" db="EMBL/GenBank/DDBJ databases">
        <title>Genomes of endolithic fungi from Antarctica.</title>
        <authorList>
            <person name="Coleine C."/>
            <person name="Masonjones S."/>
            <person name="Stajich J.E."/>
        </authorList>
    </citation>
    <scope>NUCLEOTIDE SEQUENCE [LARGE SCALE GENOMIC DNA]</scope>
    <source>
        <strain evidence="12 13">CCFEE 6315</strain>
    </source>
</reference>
<dbReference type="SUPFAM" id="SSF57903">
    <property type="entry name" value="FYVE/PHD zinc finger"/>
    <property type="match status" value="1"/>
</dbReference>
<evidence type="ECO:0000256" key="9">
    <source>
        <dbReference type="PROSITE-ProRule" id="PRU00146"/>
    </source>
</evidence>
<dbReference type="InterPro" id="IPR001965">
    <property type="entry name" value="Znf_PHD"/>
</dbReference>
<dbReference type="PROSITE" id="PS01359">
    <property type="entry name" value="ZF_PHD_1"/>
    <property type="match status" value="1"/>
</dbReference>
<dbReference type="InterPro" id="IPR019787">
    <property type="entry name" value="Znf_PHD-finger"/>
</dbReference>
<dbReference type="GO" id="GO:0008270">
    <property type="term" value="F:zinc ion binding"/>
    <property type="evidence" value="ECO:0007669"/>
    <property type="project" value="UniProtKB-KW"/>
</dbReference>
<dbReference type="InterPro" id="IPR011011">
    <property type="entry name" value="Znf_FYVE_PHD"/>
</dbReference>
<evidence type="ECO:0000256" key="8">
    <source>
        <dbReference type="PIRSR" id="PIRSR628651-51"/>
    </source>
</evidence>
<keyword evidence="3 8" id="KW-0479">Metal-binding</keyword>
<evidence type="ECO:0000256" key="10">
    <source>
        <dbReference type="SAM" id="MobiDB-lite"/>
    </source>
</evidence>
<feature type="binding site" evidence="8">
    <location>
        <position position="460"/>
    </location>
    <ligand>
        <name>Zn(2+)</name>
        <dbReference type="ChEBI" id="CHEBI:29105"/>
        <label>1</label>
    </ligand>
</feature>
<comment type="similarity">
    <text evidence="2">Belongs to the ING family.</text>
</comment>
<feature type="binding site" evidence="8">
    <location>
        <position position="503"/>
    </location>
    <ligand>
        <name>Zn(2+)</name>
        <dbReference type="ChEBI" id="CHEBI:29105"/>
        <label>2</label>
    </ligand>
</feature>
<sequence length="507" mass="56702">MSPFQLHVLNFFYDDEDCCALTALVNDVRFHVIADKESLGRKGARREYGRLLCRVKKQAGDEVERSSGDSGVDVSHDENEQGRENGQAKGAGEQEDDDDDDHDHDAETDLHQWMLQPLQSAFQKLAPPDHTPPQRTLEQWYKSPTHFFDLHATDNHNDDLEAIELEPTPDLNNRITHLIHEITIPKYIRNIAVPWFSASDLTVLGGSDSPPPYHPASVRTPEGREYFLKLVDREQPGPVKREIHLLDRIAKLGLHNNDNNNDKNNDKNRIKCPKLEGLVTMSSNDHTKLLGFLQTQILDPRPLTTKLDTDVSQDLRERWAAESSRMRDVLHAHGIVWGDAKADNFMVDAEDELWMIDFGGSYTEGWVDQECNETVEGDDMGVEKITNALHDPVANVCDPDAEGEAGGEVAASATDGMEGGGKRKASENVAGAVDEENLGGQMAGSKRQKTHAGQVRYCFCDQPESGSMVGCDGEDCERQWFHFECVGLAQVPADDEEWYCPDCREAD</sequence>
<dbReference type="Proteomes" id="UP000308549">
    <property type="component" value="Unassembled WGS sequence"/>
</dbReference>
<feature type="site" description="Histone H3K4me3 binding" evidence="7">
    <location>
        <position position="472"/>
    </location>
</feature>
<organism evidence="12 13">
    <name type="scientific">Salinomyces thailandicus</name>
    <dbReference type="NCBI Taxonomy" id="706561"/>
    <lineage>
        <taxon>Eukaryota</taxon>
        <taxon>Fungi</taxon>
        <taxon>Dikarya</taxon>
        <taxon>Ascomycota</taxon>
        <taxon>Pezizomycotina</taxon>
        <taxon>Dothideomycetes</taxon>
        <taxon>Dothideomycetidae</taxon>
        <taxon>Mycosphaerellales</taxon>
        <taxon>Teratosphaeriaceae</taxon>
        <taxon>Salinomyces</taxon>
    </lineage>
</organism>
<dbReference type="InterPro" id="IPR011009">
    <property type="entry name" value="Kinase-like_dom_sf"/>
</dbReference>
<dbReference type="SMART" id="SM00249">
    <property type="entry name" value="PHD"/>
    <property type="match status" value="1"/>
</dbReference>
<comment type="caution">
    <text evidence="12">The sequence shown here is derived from an EMBL/GenBank/DDBJ whole genome shotgun (WGS) entry which is preliminary data.</text>
</comment>
<keyword evidence="6" id="KW-0539">Nucleus</keyword>
<feature type="binding site" evidence="8">
    <location>
        <position position="476"/>
    </location>
    <ligand>
        <name>Zn(2+)</name>
        <dbReference type="ChEBI" id="CHEBI:29105"/>
        <label>2</label>
    </ligand>
</feature>
<feature type="compositionally biased region" description="Basic and acidic residues" evidence="10">
    <location>
        <begin position="74"/>
        <end position="83"/>
    </location>
</feature>
<dbReference type="GO" id="GO:0005634">
    <property type="term" value="C:nucleus"/>
    <property type="evidence" value="ECO:0007669"/>
    <property type="project" value="UniProtKB-SubCell"/>
</dbReference>
<dbReference type="InterPro" id="IPR019786">
    <property type="entry name" value="Zinc_finger_PHD-type_CS"/>
</dbReference>
<dbReference type="Gene3D" id="1.10.510.10">
    <property type="entry name" value="Transferase(Phosphotransferase) domain 1"/>
    <property type="match status" value="1"/>
</dbReference>
<feature type="region of interest" description="Disordered" evidence="10">
    <location>
        <begin position="59"/>
        <end position="105"/>
    </location>
</feature>
<feature type="compositionally biased region" description="Acidic residues" evidence="10">
    <location>
        <begin position="93"/>
        <end position="102"/>
    </location>
</feature>
<evidence type="ECO:0000256" key="3">
    <source>
        <dbReference type="ARBA" id="ARBA00022723"/>
    </source>
</evidence>
<feature type="binding site" evidence="8">
    <location>
        <position position="485"/>
    </location>
    <ligand>
        <name>Zn(2+)</name>
        <dbReference type="ChEBI" id="CHEBI:29105"/>
        <label>1</label>
    </ligand>
</feature>
<dbReference type="PROSITE" id="PS50016">
    <property type="entry name" value="ZF_PHD_2"/>
    <property type="match status" value="1"/>
</dbReference>
<evidence type="ECO:0000313" key="13">
    <source>
        <dbReference type="Proteomes" id="UP000308549"/>
    </source>
</evidence>
<keyword evidence="5 8" id="KW-0862">Zinc</keyword>
<dbReference type="OrthoDB" id="4062651at2759"/>
<feature type="binding site" evidence="8">
    <location>
        <position position="471"/>
    </location>
    <ligand>
        <name>Zn(2+)</name>
        <dbReference type="ChEBI" id="CHEBI:29105"/>
        <label>2</label>
    </ligand>
</feature>
<evidence type="ECO:0000256" key="6">
    <source>
        <dbReference type="ARBA" id="ARBA00023242"/>
    </source>
</evidence>
<evidence type="ECO:0000256" key="1">
    <source>
        <dbReference type="ARBA" id="ARBA00004123"/>
    </source>
</evidence>
<evidence type="ECO:0000313" key="12">
    <source>
        <dbReference type="EMBL" id="TKA25243.1"/>
    </source>
</evidence>
<feature type="site" description="Histone H3K4me3 binding" evidence="7">
    <location>
        <position position="457"/>
    </location>
</feature>
<accession>A0A4U0TSN4</accession>
<keyword evidence="4 9" id="KW-0863">Zinc-finger</keyword>
<gene>
    <name evidence="12" type="ORF">B0A50_05941</name>
</gene>
<feature type="binding site" evidence="8">
    <location>
        <position position="458"/>
    </location>
    <ligand>
        <name>Zn(2+)</name>
        <dbReference type="ChEBI" id="CHEBI:29105"/>
        <label>1</label>
    </ligand>
</feature>
<comment type="subcellular location">
    <subcellularLocation>
        <location evidence="1">Nucleus</location>
    </subcellularLocation>
</comment>
<protein>
    <recommendedName>
        <fullName evidence="11">PHD-type domain-containing protein</fullName>
    </recommendedName>
</protein>
<evidence type="ECO:0000256" key="5">
    <source>
        <dbReference type="ARBA" id="ARBA00022833"/>
    </source>
</evidence>
<evidence type="ECO:0000256" key="4">
    <source>
        <dbReference type="ARBA" id="ARBA00022771"/>
    </source>
</evidence>
<keyword evidence="13" id="KW-1185">Reference proteome</keyword>
<dbReference type="InterPro" id="IPR013083">
    <property type="entry name" value="Znf_RING/FYVE/PHD"/>
</dbReference>
<feature type="site" description="Histone H3K4me3 binding" evidence="7">
    <location>
        <position position="468"/>
    </location>
</feature>
<dbReference type="SUPFAM" id="SSF56112">
    <property type="entry name" value="Protein kinase-like (PK-like)"/>
    <property type="match status" value="1"/>
</dbReference>
<evidence type="ECO:0000256" key="7">
    <source>
        <dbReference type="PIRSR" id="PIRSR628651-50"/>
    </source>
</evidence>
<feature type="domain" description="PHD-type" evidence="11">
    <location>
        <begin position="455"/>
        <end position="506"/>
    </location>
</feature>